<comment type="caution">
    <text evidence="2">The sequence shown here is derived from an EMBL/GenBank/DDBJ whole genome shotgun (WGS) entry which is preliminary data.</text>
</comment>
<reference evidence="2 3" key="1">
    <citation type="journal article" date="2015" name="Genome Biol. Evol.">
        <title>Comparative Genomics of a Bacterivorous Green Alga Reveals Evolutionary Causalities and Consequences of Phago-Mixotrophic Mode of Nutrition.</title>
        <authorList>
            <person name="Burns J.A."/>
            <person name="Paasch A."/>
            <person name="Narechania A."/>
            <person name="Kim E."/>
        </authorList>
    </citation>
    <scope>NUCLEOTIDE SEQUENCE [LARGE SCALE GENOMIC DNA]</scope>
    <source>
        <strain evidence="2 3">PLY_AMNH</strain>
    </source>
</reference>
<dbReference type="Proteomes" id="UP001190700">
    <property type="component" value="Unassembled WGS sequence"/>
</dbReference>
<feature type="region of interest" description="Disordered" evidence="1">
    <location>
        <begin position="84"/>
        <end position="104"/>
    </location>
</feature>
<name>A0AAE0L4H5_9CHLO</name>
<proteinExistence type="predicted"/>
<accession>A0AAE0L4H5</accession>
<feature type="region of interest" description="Disordered" evidence="1">
    <location>
        <begin position="1"/>
        <end position="27"/>
    </location>
</feature>
<keyword evidence="3" id="KW-1185">Reference proteome</keyword>
<dbReference type="EMBL" id="LGRX02009766">
    <property type="protein sequence ID" value="KAK3271415.1"/>
    <property type="molecule type" value="Genomic_DNA"/>
</dbReference>
<feature type="compositionally biased region" description="Basic and acidic residues" evidence="1">
    <location>
        <begin position="1"/>
        <end position="12"/>
    </location>
</feature>
<organism evidence="2 3">
    <name type="scientific">Cymbomonas tetramitiformis</name>
    <dbReference type="NCBI Taxonomy" id="36881"/>
    <lineage>
        <taxon>Eukaryota</taxon>
        <taxon>Viridiplantae</taxon>
        <taxon>Chlorophyta</taxon>
        <taxon>Pyramimonadophyceae</taxon>
        <taxon>Pyramimonadales</taxon>
        <taxon>Pyramimonadaceae</taxon>
        <taxon>Cymbomonas</taxon>
    </lineage>
</organism>
<evidence type="ECO:0000256" key="1">
    <source>
        <dbReference type="SAM" id="MobiDB-lite"/>
    </source>
</evidence>
<evidence type="ECO:0000313" key="3">
    <source>
        <dbReference type="Proteomes" id="UP001190700"/>
    </source>
</evidence>
<dbReference type="AlphaFoldDB" id="A0AAE0L4H5"/>
<evidence type="ECO:0000313" key="2">
    <source>
        <dbReference type="EMBL" id="KAK3271415.1"/>
    </source>
</evidence>
<protein>
    <submittedName>
        <fullName evidence="2">Uncharacterized protein</fullName>
    </submittedName>
</protein>
<gene>
    <name evidence="2" type="ORF">CYMTET_20232</name>
</gene>
<sequence length="200" mass="21934">MRSDKKTTDHRRPSPFNRGVSLKDTEGDCKVFEKAKAAERTGATHWGYTPSSQEPCLRPAGVADAVPGVQRVPQYLLAAFNAPAPAPEADEDNSSSVPTLSEHGMATEPDAVVEAALIDSTEARRGGNTPPGNSPDARWWLEGMLACASREHIGPVHWARDEELVRVEDHIEVPAPEMQSLFGWKNLAEVRTLWRGIEME</sequence>